<organism evidence="2 3">
    <name type="scientific">Mycena metata</name>
    <dbReference type="NCBI Taxonomy" id="1033252"/>
    <lineage>
        <taxon>Eukaryota</taxon>
        <taxon>Fungi</taxon>
        <taxon>Dikarya</taxon>
        <taxon>Basidiomycota</taxon>
        <taxon>Agaricomycotina</taxon>
        <taxon>Agaricomycetes</taxon>
        <taxon>Agaricomycetidae</taxon>
        <taxon>Agaricales</taxon>
        <taxon>Marasmiineae</taxon>
        <taxon>Mycenaceae</taxon>
        <taxon>Mycena</taxon>
    </lineage>
</organism>
<dbReference type="EMBL" id="JARKIB010000023">
    <property type="protein sequence ID" value="KAJ7766791.1"/>
    <property type="molecule type" value="Genomic_DNA"/>
</dbReference>
<dbReference type="InterPro" id="IPR004354">
    <property type="entry name" value="Meiotic_Rec114"/>
</dbReference>
<reference evidence="2" key="1">
    <citation type="submission" date="2023-03" db="EMBL/GenBank/DDBJ databases">
        <title>Massive genome expansion in bonnet fungi (Mycena s.s.) driven by repeated elements and novel gene families across ecological guilds.</title>
        <authorList>
            <consortium name="Lawrence Berkeley National Laboratory"/>
            <person name="Harder C.B."/>
            <person name="Miyauchi S."/>
            <person name="Viragh M."/>
            <person name="Kuo A."/>
            <person name="Thoen E."/>
            <person name="Andreopoulos B."/>
            <person name="Lu D."/>
            <person name="Skrede I."/>
            <person name="Drula E."/>
            <person name="Henrissat B."/>
            <person name="Morin E."/>
            <person name="Kohler A."/>
            <person name="Barry K."/>
            <person name="LaButti K."/>
            <person name="Morin E."/>
            <person name="Salamov A."/>
            <person name="Lipzen A."/>
            <person name="Mereny Z."/>
            <person name="Hegedus B."/>
            <person name="Baldrian P."/>
            <person name="Stursova M."/>
            <person name="Weitz H."/>
            <person name="Taylor A."/>
            <person name="Grigoriev I.V."/>
            <person name="Nagy L.G."/>
            <person name="Martin F."/>
            <person name="Kauserud H."/>
        </authorList>
    </citation>
    <scope>NUCLEOTIDE SEQUENCE</scope>
    <source>
        <strain evidence="2">CBHHK182m</strain>
    </source>
</reference>
<evidence type="ECO:0000256" key="1">
    <source>
        <dbReference type="SAM" id="MobiDB-lite"/>
    </source>
</evidence>
<evidence type="ECO:0000313" key="2">
    <source>
        <dbReference type="EMBL" id="KAJ7766791.1"/>
    </source>
</evidence>
<feature type="region of interest" description="Disordered" evidence="1">
    <location>
        <begin position="194"/>
        <end position="266"/>
    </location>
</feature>
<evidence type="ECO:0000313" key="3">
    <source>
        <dbReference type="Proteomes" id="UP001215598"/>
    </source>
</evidence>
<comment type="caution">
    <text evidence="2">The sequence shown here is derived from an EMBL/GenBank/DDBJ whole genome shotgun (WGS) entry which is preliminary data.</text>
</comment>
<dbReference type="Proteomes" id="UP001215598">
    <property type="component" value="Unassembled WGS sequence"/>
</dbReference>
<feature type="compositionally biased region" description="Low complexity" evidence="1">
    <location>
        <begin position="195"/>
        <end position="212"/>
    </location>
</feature>
<dbReference type="Pfam" id="PF03525">
    <property type="entry name" value="Meiotic_rec114"/>
    <property type="match status" value="1"/>
</dbReference>
<dbReference type="AlphaFoldDB" id="A0AAD7NLZ5"/>
<sequence>MSSSTTETTTYILEKYSRAYSPKKASGSSEWQHFTNPVLRLILDTGKSEFAPSMRLRIVWTMNGGGSAAQDVILEDLDLIAFSALKTDNTDGSSPLKGVYRDTTFGLRYLYAPESTEGQKVYRRFQVSFNTPSVALQLVDAIRDVCPCKTNEPSAGAGANRKIVAAAQPLTRADTLQTNFNSTTTALQRMPTMILDPPASSPLLPLPFSSQPQPQPTPSPLPDSSPPPPSSSAEADSVMMPPPPLPLPPSSTPTFTPTSSGASAATANANVPMESLAAALCAPSGLYDNLSGAALERLVGDVVREDGFVGLLESLSSMWALKAVAG</sequence>
<keyword evidence="3" id="KW-1185">Reference proteome</keyword>
<feature type="compositionally biased region" description="Low complexity" evidence="1">
    <location>
        <begin position="252"/>
        <end position="266"/>
    </location>
</feature>
<dbReference type="GO" id="GO:0007131">
    <property type="term" value="P:reciprocal meiotic recombination"/>
    <property type="evidence" value="ECO:0007669"/>
    <property type="project" value="InterPro"/>
</dbReference>
<feature type="compositionally biased region" description="Pro residues" evidence="1">
    <location>
        <begin position="213"/>
        <end position="230"/>
    </location>
</feature>
<gene>
    <name evidence="2" type="ORF">B0H16DRAFT_1522503</name>
</gene>
<feature type="compositionally biased region" description="Pro residues" evidence="1">
    <location>
        <begin position="240"/>
        <end position="251"/>
    </location>
</feature>
<protein>
    <submittedName>
        <fullName evidence="2">Uncharacterized protein</fullName>
    </submittedName>
</protein>
<name>A0AAD7NLZ5_9AGAR</name>
<proteinExistence type="predicted"/>
<accession>A0AAD7NLZ5</accession>